<dbReference type="PANTHER" id="PTHR30420">
    <property type="entry name" value="N-SUCCINYLARGININE DIHYDROLASE"/>
    <property type="match status" value="1"/>
</dbReference>
<feature type="binding site" evidence="3">
    <location>
        <begin position="19"/>
        <end position="28"/>
    </location>
    <ligand>
        <name>substrate</name>
    </ligand>
</feature>
<dbReference type="UniPathway" id="UPA00185">
    <property type="reaction ID" value="UER00280"/>
</dbReference>
<keyword evidence="1 3" id="KW-0056">Arginine metabolism</keyword>
<feature type="active site" evidence="3">
    <location>
        <position position="174"/>
    </location>
</feature>
<dbReference type="InterPro" id="IPR007079">
    <property type="entry name" value="SuccinylArg_d-Hdrlase_AstB"/>
</dbReference>
<dbReference type="PANTHER" id="PTHR30420:SF2">
    <property type="entry name" value="N-SUCCINYLARGININE DIHYDROLASE"/>
    <property type="match status" value="1"/>
</dbReference>
<feature type="binding site" evidence="3">
    <location>
        <begin position="137"/>
        <end position="138"/>
    </location>
    <ligand>
        <name>substrate</name>
    </ligand>
</feature>
<comment type="catalytic activity">
    <reaction evidence="3">
        <text>N(2)-succinyl-L-arginine + 2 H2O + 2 H(+) = N(2)-succinyl-L-ornithine + 2 NH4(+) + CO2</text>
        <dbReference type="Rhea" id="RHEA:19533"/>
        <dbReference type="ChEBI" id="CHEBI:15377"/>
        <dbReference type="ChEBI" id="CHEBI:15378"/>
        <dbReference type="ChEBI" id="CHEBI:16526"/>
        <dbReference type="ChEBI" id="CHEBI:28938"/>
        <dbReference type="ChEBI" id="CHEBI:58241"/>
        <dbReference type="ChEBI" id="CHEBI:58514"/>
        <dbReference type="EC" id="3.5.3.23"/>
    </reaction>
</comment>
<dbReference type="EC" id="3.5.3.23" evidence="3 4"/>
<comment type="pathway">
    <text evidence="3">Amino-acid degradation; L-arginine degradation via AST pathway; L-glutamate and succinate from L-arginine: step 2/5.</text>
</comment>
<sequence>MKAFEANFDGLVGPTHNYSGLSFGNVASQSNEALASNPKLAALQGLAKMKALHDMGLVQGVLAPQERPDINTLRRLGFTGSDAEVLASAAKDAPRILAACCSASSMWTANAATVSPSADTADGKVHFTPANLTNKFHRSIEHETTGRILQATFSDKAHFTHHGALPSVEHFGDEGAANHTRFCHNYGDTGVEFFVYGRSAFDNNRPAPKRYPARHTLEASEAVARIHGLSANQVVYAQQNPEVIDQGVFHNDVIAVGNRNTLFCHELAFVDQTQVKQELSQKLGGQFNIIEVPNNRVTVQDAVTSYLFNSQLLSLTDGRTLLVIPDECRQNPAVWQYLTELRDGSSPIDDLQVFDLKQSMCNGGGPACLRLRVVLNDAELQAFNQSTRMSETLFKSLNNWVERHYRDRLTEADLADPQLLIESRTALDELTRILNLGSVYPFQI</sequence>
<dbReference type="GO" id="GO:0019544">
    <property type="term" value="P:L-arginine catabolic process to L-glutamate"/>
    <property type="evidence" value="ECO:0007669"/>
    <property type="project" value="UniProtKB-UniRule"/>
</dbReference>
<evidence type="ECO:0000256" key="1">
    <source>
        <dbReference type="ARBA" id="ARBA00022503"/>
    </source>
</evidence>
<keyword evidence="6" id="KW-1185">Reference proteome</keyword>
<feature type="binding site" evidence="3">
    <location>
        <position position="362"/>
    </location>
    <ligand>
        <name>substrate</name>
    </ligand>
</feature>
<comment type="similarity">
    <text evidence="3">Belongs to the succinylarginine dihydrolase family.</text>
</comment>
<gene>
    <name evidence="3" type="primary">astB</name>
    <name evidence="5" type="ORF">BTE48_01535</name>
</gene>
<reference evidence="5 6" key="1">
    <citation type="submission" date="2017-01" db="EMBL/GenBank/DDBJ databases">
        <title>Genome Sequencing of a Marine Spirillum, Oceanospirillum multiglobuliferum ATCC 33336, from Japan.</title>
        <authorList>
            <person name="Carney J.G."/>
            <person name="Trachtenberg A.M."/>
            <person name="Rheaume B.A."/>
            <person name="Linnane J.D."/>
            <person name="Pitts N.L."/>
            <person name="Mykles D.L."/>
            <person name="Maclea K.S."/>
        </authorList>
    </citation>
    <scope>NUCLEOTIDE SEQUENCE [LARGE SCALE GENOMIC DNA]</scope>
    <source>
        <strain evidence="5 6">ATCC 33336</strain>
    </source>
</reference>
<name>A0A1T4QTA7_9GAMM</name>
<evidence type="ECO:0000256" key="4">
    <source>
        <dbReference type="NCBIfam" id="TIGR03241"/>
    </source>
</evidence>
<proteinExistence type="inferred from homology"/>
<keyword evidence="2 3" id="KW-0378">Hydrolase</keyword>
<evidence type="ECO:0000313" key="5">
    <source>
        <dbReference type="EMBL" id="OPX57130.1"/>
    </source>
</evidence>
<feature type="binding site" evidence="3">
    <location>
        <position position="110"/>
    </location>
    <ligand>
        <name>substrate</name>
    </ligand>
</feature>
<dbReference type="Pfam" id="PF04996">
    <property type="entry name" value="AstB"/>
    <property type="match status" value="1"/>
</dbReference>
<feature type="active site" description="Nucleophile" evidence="3">
    <location>
        <position position="368"/>
    </location>
</feature>
<dbReference type="Proteomes" id="UP000191418">
    <property type="component" value="Unassembled WGS sequence"/>
</dbReference>
<feature type="binding site" evidence="3">
    <location>
        <position position="214"/>
    </location>
    <ligand>
        <name>substrate</name>
    </ligand>
</feature>
<evidence type="ECO:0000256" key="3">
    <source>
        <dbReference type="HAMAP-Rule" id="MF_01172"/>
    </source>
</evidence>
<feature type="binding site" evidence="3">
    <location>
        <position position="252"/>
    </location>
    <ligand>
        <name>substrate</name>
    </ligand>
</feature>
<dbReference type="GO" id="GO:0009015">
    <property type="term" value="F:N-succinylarginine dihydrolase activity"/>
    <property type="evidence" value="ECO:0007669"/>
    <property type="project" value="UniProtKB-UniRule"/>
</dbReference>
<dbReference type="HAMAP" id="MF_01172">
    <property type="entry name" value="AstB"/>
    <property type="match status" value="1"/>
</dbReference>
<dbReference type="OrthoDB" id="248552at2"/>
<dbReference type="NCBIfam" id="NF009789">
    <property type="entry name" value="PRK13281.1"/>
    <property type="match status" value="1"/>
</dbReference>
<dbReference type="NCBIfam" id="TIGR03241">
    <property type="entry name" value="arg_catab_astB"/>
    <property type="match status" value="1"/>
</dbReference>
<protein>
    <recommendedName>
        <fullName evidence="3 4">N-succinylarginine dihydrolase</fullName>
        <ecNumber evidence="3 4">3.5.3.23</ecNumber>
    </recommendedName>
</protein>
<dbReference type="InterPro" id="IPR037031">
    <property type="entry name" value="AstB_sf"/>
</dbReference>
<dbReference type="Gene3D" id="3.75.10.20">
    <property type="entry name" value="Succinylarginine dihydrolase"/>
    <property type="match status" value="1"/>
</dbReference>
<feature type="active site" evidence="3">
    <location>
        <position position="250"/>
    </location>
</feature>
<dbReference type="STRING" id="64969.SAMN02745127_01992"/>
<accession>A0A1T4QTA7</accession>
<dbReference type="EMBL" id="MTSM01000001">
    <property type="protein sequence ID" value="OPX57130.1"/>
    <property type="molecule type" value="Genomic_DNA"/>
</dbReference>
<dbReference type="GO" id="GO:0019545">
    <property type="term" value="P:L-arginine catabolic process to succinate"/>
    <property type="evidence" value="ECO:0007669"/>
    <property type="project" value="UniProtKB-UniRule"/>
</dbReference>
<comment type="function">
    <text evidence="3">Catalyzes the hydrolysis of N(2)-succinylarginine into N(2)-succinylornithine, ammonia and CO(2).</text>
</comment>
<evidence type="ECO:0000313" key="6">
    <source>
        <dbReference type="Proteomes" id="UP000191418"/>
    </source>
</evidence>
<evidence type="ECO:0000256" key="2">
    <source>
        <dbReference type="ARBA" id="ARBA00022801"/>
    </source>
</evidence>
<dbReference type="AlphaFoldDB" id="A0A1T4QTA7"/>
<dbReference type="SUPFAM" id="SSF55909">
    <property type="entry name" value="Pentein"/>
    <property type="match status" value="1"/>
</dbReference>
<comment type="caution">
    <text evidence="5">The sequence shown here is derived from an EMBL/GenBank/DDBJ whole genome shotgun (WGS) entry which is preliminary data.</text>
</comment>
<organism evidence="5 6">
    <name type="scientific">Oceanospirillum multiglobuliferum</name>
    <dbReference type="NCBI Taxonomy" id="64969"/>
    <lineage>
        <taxon>Bacteria</taxon>
        <taxon>Pseudomonadati</taxon>
        <taxon>Pseudomonadota</taxon>
        <taxon>Gammaproteobacteria</taxon>
        <taxon>Oceanospirillales</taxon>
        <taxon>Oceanospirillaceae</taxon>
        <taxon>Oceanospirillum</taxon>
    </lineage>
</organism>
<comment type="subunit">
    <text evidence="3">Homodimer.</text>
</comment>
<dbReference type="RefSeq" id="WP_078745585.1">
    <property type="nucleotide sequence ID" value="NZ_FUXG01000013.1"/>
</dbReference>